<feature type="transmembrane region" description="Helical" evidence="2">
    <location>
        <begin position="875"/>
        <end position="899"/>
    </location>
</feature>
<keyword evidence="2" id="KW-0472">Membrane</keyword>
<dbReference type="Pfam" id="PF00873">
    <property type="entry name" value="ACR_tran"/>
    <property type="match status" value="1"/>
</dbReference>
<gene>
    <name evidence="3" type="ORF">ILT43_13175</name>
</gene>
<dbReference type="RefSeq" id="WP_204199418.1">
    <property type="nucleotide sequence ID" value="NZ_JAFEMC010000003.1"/>
</dbReference>
<name>A0ABS2D8R7_9SPHN</name>
<dbReference type="SUPFAM" id="SSF82693">
    <property type="entry name" value="Multidrug efflux transporter AcrB pore domain, PN1, PN2, PC1 and PC2 subdomains"/>
    <property type="match status" value="3"/>
</dbReference>
<keyword evidence="4" id="KW-1185">Reference proteome</keyword>
<feature type="transmembrane region" description="Helical" evidence="2">
    <location>
        <begin position="374"/>
        <end position="394"/>
    </location>
</feature>
<evidence type="ECO:0000313" key="3">
    <source>
        <dbReference type="EMBL" id="MBM6577329.1"/>
    </source>
</evidence>
<dbReference type="SUPFAM" id="SSF82714">
    <property type="entry name" value="Multidrug efflux transporter AcrB TolC docking domain, DN and DC subdomains"/>
    <property type="match status" value="2"/>
</dbReference>
<keyword evidence="2" id="KW-0812">Transmembrane</keyword>
<dbReference type="InterPro" id="IPR001036">
    <property type="entry name" value="Acrflvin-R"/>
</dbReference>
<comment type="caution">
    <text evidence="3">The sequence shown here is derived from an EMBL/GenBank/DDBJ whole genome shotgun (WGS) entry which is preliminary data.</text>
</comment>
<feature type="transmembrane region" description="Helical" evidence="2">
    <location>
        <begin position="348"/>
        <end position="367"/>
    </location>
</feature>
<dbReference type="EMBL" id="JAFEMC010000003">
    <property type="protein sequence ID" value="MBM6577329.1"/>
    <property type="molecule type" value="Genomic_DNA"/>
</dbReference>
<dbReference type="PRINTS" id="PR00702">
    <property type="entry name" value="ACRIFLAVINRP"/>
</dbReference>
<dbReference type="Gene3D" id="3.30.70.1430">
    <property type="entry name" value="Multidrug efflux transporter AcrB pore domain"/>
    <property type="match status" value="2"/>
</dbReference>
<feature type="transmembrane region" description="Helical" evidence="2">
    <location>
        <begin position="445"/>
        <end position="465"/>
    </location>
</feature>
<dbReference type="Gene3D" id="1.20.1640.10">
    <property type="entry name" value="Multidrug efflux transporter AcrB transmembrane domain"/>
    <property type="match status" value="2"/>
</dbReference>
<protein>
    <submittedName>
        <fullName evidence="3">Efflux RND transporter permease subunit</fullName>
    </submittedName>
</protein>
<feature type="transmembrane region" description="Helical" evidence="2">
    <location>
        <begin position="947"/>
        <end position="968"/>
    </location>
</feature>
<dbReference type="InterPro" id="IPR027463">
    <property type="entry name" value="AcrB_DN_DC_subdom"/>
</dbReference>
<organism evidence="3 4">
    <name type="scientific">Sphingomonas longa</name>
    <dbReference type="NCBI Taxonomy" id="2778730"/>
    <lineage>
        <taxon>Bacteria</taxon>
        <taxon>Pseudomonadati</taxon>
        <taxon>Pseudomonadota</taxon>
        <taxon>Alphaproteobacteria</taxon>
        <taxon>Sphingomonadales</taxon>
        <taxon>Sphingomonadaceae</taxon>
        <taxon>Sphingomonas</taxon>
    </lineage>
</organism>
<dbReference type="Gene3D" id="3.30.2090.10">
    <property type="entry name" value="Multidrug efflux transporter AcrB TolC docking domain, DN and DC subdomains"/>
    <property type="match status" value="2"/>
</dbReference>
<feature type="transmembrane region" description="Helical" evidence="2">
    <location>
        <begin position="980"/>
        <end position="1005"/>
    </location>
</feature>
<dbReference type="Proteomes" id="UP000763641">
    <property type="component" value="Unassembled WGS sequence"/>
</dbReference>
<dbReference type="Gene3D" id="3.30.70.1440">
    <property type="entry name" value="Multidrug efflux transporter AcrB pore domain"/>
    <property type="match status" value="1"/>
</dbReference>
<dbReference type="PANTHER" id="PTHR32063">
    <property type="match status" value="1"/>
</dbReference>
<evidence type="ECO:0000256" key="2">
    <source>
        <dbReference type="SAM" id="Phobius"/>
    </source>
</evidence>
<feature type="transmembrane region" description="Helical" evidence="2">
    <location>
        <begin position="849"/>
        <end position="868"/>
    </location>
</feature>
<keyword evidence="2" id="KW-1133">Transmembrane helix</keyword>
<feature type="region of interest" description="Disordered" evidence="1">
    <location>
        <begin position="1028"/>
        <end position="1059"/>
    </location>
</feature>
<feature type="transmembrane region" description="Helical" evidence="2">
    <location>
        <begin position="533"/>
        <end position="557"/>
    </location>
</feature>
<evidence type="ECO:0000256" key="1">
    <source>
        <dbReference type="SAM" id="MobiDB-lite"/>
    </source>
</evidence>
<feature type="transmembrane region" description="Helical" evidence="2">
    <location>
        <begin position="905"/>
        <end position="926"/>
    </location>
</feature>
<reference evidence="3 4" key="1">
    <citation type="submission" date="2020-12" db="EMBL/GenBank/DDBJ databases">
        <title>Sphingomonas sp.</title>
        <authorList>
            <person name="Kim M.K."/>
        </authorList>
    </citation>
    <scope>NUCLEOTIDE SEQUENCE [LARGE SCALE GENOMIC DNA]</scope>
    <source>
        <strain evidence="3 4">BT552</strain>
    </source>
</reference>
<feature type="transmembrane region" description="Helical" evidence="2">
    <location>
        <begin position="477"/>
        <end position="495"/>
    </location>
</feature>
<feature type="transmembrane region" description="Helical" evidence="2">
    <location>
        <begin position="400"/>
        <end position="425"/>
    </location>
</feature>
<sequence length="1059" mass="113264">MGFRNMSAWAIRNPVVPLVLFMALTLAGIISFNRMQVNDSPEITFPAVYVQISQPGAAPTEIETQITTKVEAAIRGLEGVDEINSTISEGSSGTFIQFDFSTPVDRAVTDVRDAVASVRSELPDGVIEPRVERVIINDDSIATWSVEGTDTTMEGLSEFVDTVVVKRLLGIPGMQKVDLSGGVDRAIRVILDPAKMQSLGITASQVNQALRNVNQNAAGGQAEIGGSQQSLRIVGSAKTAYEVGQLQIPIAGNQIANGGQTIQTMSRMVKLADIAQIRDTSLEQKRFSKVNGHQVVGFGIQRARGASEVALYDATVKELAKIEKENPKFRFIQQFTSVDYTKAQYRSAVHALLEGAILAVVVVFLFLRDGRATVISALAIPLSAIPTFWIMSLMGFSLNFMTLLALSLVAGVLVDDAIVEIENIVRHMRMGKTAYQASIDAADEIGLAVVATTFSIVAVFLPVGLMPGIAGQFFKNFGITVVVAVLMSLAVARLITPMVAAYFLKAHGHAEHGEGRAMDGYMAILRWTLRNRWWTMAIGGLAFLATIGAFATLPFTFQPPRDNDFSRVSITMTPGTTLAQTEAVTSRVADILRQQQEVRSAVENVRIGNASIAITLKKDRKRSSIDFERETAVLLNEIPDARINFGGGGGGGRAVSLMLAGADPDALMKAANTLANEMRTLPNLRAPRVEGDLPRPELVIRPRLDLAADLGVTTAALSQTIRIATQGEIAQNAAKFSLPDRQIPIGVALDEYSRRNLSTIQNLPVQTSRGGTVPLRVVAEIGFGAGPSEIRRFNQERRIMIGADLAPGAIAGEERSKIMELPIMKNLPQGVHYAASGEAKWQAEMIQNFVIAVFAGVLLVLAVLILLYRRAMPPFVNLGSLLLAPLGGAIALHLCGMPISLPVLIGLLMLLGIVAKNSILLIDFALEEMRVGVPPLAAILDAGHKRAQPIVMTTVAMIAGMIPTALALGGDGSFNQPMAVTVIGGLFLSTILTLCIVPASFSLAIGMEEWIGPKLGRRLLTYRPGDEDGPVIAGAPSPTPLGGPAGKIGYDADRPHPAE</sequence>
<accession>A0ABS2D8R7</accession>
<evidence type="ECO:0000313" key="4">
    <source>
        <dbReference type="Proteomes" id="UP000763641"/>
    </source>
</evidence>
<dbReference type="Gene3D" id="3.30.70.1320">
    <property type="entry name" value="Multidrug efflux transporter AcrB pore domain like"/>
    <property type="match status" value="1"/>
</dbReference>
<proteinExistence type="predicted"/>
<feature type="compositionally biased region" description="Basic and acidic residues" evidence="1">
    <location>
        <begin position="1050"/>
        <end position="1059"/>
    </location>
</feature>
<dbReference type="PANTHER" id="PTHR32063:SF77">
    <property type="entry name" value="ACR FAMILY TRANSPORT PROTEIN"/>
    <property type="match status" value="1"/>
</dbReference>
<dbReference type="SUPFAM" id="SSF82866">
    <property type="entry name" value="Multidrug efflux transporter AcrB transmembrane domain"/>
    <property type="match status" value="2"/>
</dbReference>